<organism evidence="2 3">
    <name type="scientific">Saccharomonospora marina XMU15</name>
    <dbReference type="NCBI Taxonomy" id="882083"/>
    <lineage>
        <taxon>Bacteria</taxon>
        <taxon>Bacillati</taxon>
        <taxon>Actinomycetota</taxon>
        <taxon>Actinomycetes</taxon>
        <taxon>Pseudonocardiales</taxon>
        <taxon>Pseudonocardiaceae</taxon>
        <taxon>Saccharomonospora</taxon>
    </lineage>
</organism>
<dbReference type="Gene3D" id="3.40.50.1820">
    <property type="entry name" value="alpha/beta hydrolase"/>
    <property type="match status" value="1"/>
</dbReference>
<dbReference type="GO" id="GO:0016787">
    <property type="term" value="F:hydrolase activity"/>
    <property type="evidence" value="ECO:0007669"/>
    <property type="project" value="UniProtKB-KW"/>
</dbReference>
<proteinExistence type="predicted"/>
<dbReference type="OrthoDB" id="9787933at2"/>
<dbReference type="InterPro" id="IPR002925">
    <property type="entry name" value="Dienelactn_hydro"/>
</dbReference>
<dbReference type="PANTHER" id="PTHR46623">
    <property type="entry name" value="CARBOXYMETHYLENEBUTENOLIDASE-RELATED"/>
    <property type="match status" value="1"/>
</dbReference>
<sequence>MAHEIETSTIKVGDLGAYLAQPLGGSKSGMLLLPMITGIGAQVREYAEDIARAGLTALTWDPWHGPSIDDTPRDRLAELMRQLDDEACLDEMRRLLDHLLGELGVERAGVIGWCLGGRFAMILGGRDERLANVVAYHPTVPGTPAPNHTVDAVEHTARIKAPVLMLYPGADTLVPQQSFARLQEALHSRDSGPSLVHVYPHAEHGFSDRSRHGNEVNATAYAISWPQALEFMKVTTAPAT</sequence>
<dbReference type="RefSeq" id="WP_009152771.1">
    <property type="nucleotide sequence ID" value="NZ_CM001439.1"/>
</dbReference>
<dbReference type="InterPro" id="IPR029058">
    <property type="entry name" value="AB_hydrolase_fold"/>
</dbReference>
<dbReference type="Pfam" id="PF01738">
    <property type="entry name" value="DLH"/>
    <property type="match status" value="1"/>
</dbReference>
<dbReference type="eggNOG" id="COG0412">
    <property type="taxonomic scope" value="Bacteria"/>
</dbReference>
<feature type="domain" description="Dienelactone hydrolase" evidence="1">
    <location>
        <begin position="16"/>
        <end position="233"/>
    </location>
</feature>
<dbReference type="EMBL" id="CM001439">
    <property type="protein sequence ID" value="EHR49385.1"/>
    <property type="molecule type" value="Genomic_DNA"/>
</dbReference>
<reference evidence="2 3" key="1">
    <citation type="journal article" date="2012" name="Stand. Genomic Sci.">
        <title>Genome sequence of the ocean sediment bacterium Saccharomonospora marina type strain (XMU15(T)).</title>
        <authorList>
            <person name="Klenk H.P."/>
            <person name="Lu M."/>
            <person name="Lucas S."/>
            <person name="Lapidus A."/>
            <person name="Copeland A."/>
            <person name="Pitluck S."/>
            <person name="Goodwin L.A."/>
            <person name="Han C."/>
            <person name="Tapia R."/>
            <person name="Brambilla E.M."/>
            <person name="Potter G."/>
            <person name="Land M."/>
            <person name="Ivanova N."/>
            <person name="Rohde M."/>
            <person name="Goker M."/>
            <person name="Detter J.C."/>
            <person name="Li W.J."/>
            <person name="Kyrpides N.C."/>
            <person name="Woyke T."/>
        </authorList>
    </citation>
    <scope>NUCLEOTIDE SEQUENCE [LARGE SCALE GENOMIC DNA]</scope>
    <source>
        <strain evidence="2 3">XMU15</strain>
    </source>
</reference>
<dbReference type="HOGENOM" id="CLU_054590_7_0_11"/>
<dbReference type="PANTHER" id="PTHR46623:SF6">
    <property type="entry name" value="ALPHA_BETA-HYDROLASES SUPERFAMILY PROTEIN"/>
    <property type="match status" value="1"/>
</dbReference>
<dbReference type="SUPFAM" id="SSF53474">
    <property type="entry name" value="alpha/beta-Hydrolases"/>
    <property type="match status" value="1"/>
</dbReference>
<dbReference type="InterPro" id="IPR051049">
    <property type="entry name" value="Dienelactone_hydrolase-like"/>
</dbReference>
<evidence type="ECO:0000313" key="3">
    <source>
        <dbReference type="Proteomes" id="UP000004926"/>
    </source>
</evidence>
<accession>H5WWA3</accession>
<dbReference type="STRING" id="882083.SacmaDRAFT_1100"/>
<dbReference type="Proteomes" id="UP000004926">
    <property type="component" value="Chromosome"/>
</dbReference>
<keyword evidence="2" id="KW-0378">Hydrolase</keyword>
<protein>
    <submittedName>
        <fullName evidence="2">Dienelactone hydrolase-like enzyme</fullName>
    </submittedName>
</protein>
<keyword evidence="3" id="KW-1185">Reference proteome</keyword>
<evidence type="ECO:0000259" key="1">
    <source>
        <dbReference type="Pfam" id="PF01738"/>
    </source>
</evidence>
<evidence type="ECO:0000313" key="2">
    <source>
        <dbReference type="EMBL" id="EHR49385.1"/>
    </source>
</evidence>
<name>H5WWA3_9PSEU</name>
<gene>
    <name evidence="2" type="ORF">SacmaDRAFT_1100</name>
</gene>
<dbReference type="AlphaFoldDB" id="H5WWA3"/>